<dbReference type="GO" id="GO:0031177">
    <property type="term" value="F:phosphopantetheine binding"/>
    <property type="evidence" value="ECO:0007669"/>
    <property type="project" value="TreeGrafter"/>
</dbReference>
<name>A0AAP2GGY6_9BACT</name>
<dbReference type="PANTHER" id="PTHR45527:SF1">
    <property type="entry name" value="FATTY ACID SYNTHASE"/>
    <property type="match status" value="1"/>
</dbReference>
<dbReference type="PROSITE" id="PS00012">
    <property type="entry name" value="PHOSPHOPANTETHEINE"/>
    <property type="match status" value="1"/>
</dbReference>
<dbReference type="InterPro" id="IPR006162">
    <property type="entry name" value="Ppantetheine_attach_site"/>
</dbReference>
<dbReference type="SUPFAM" id="SSF47336">
    <property type="entry name" value="ACP-like"/>
    <property type="match status" value="1"/>
</dbReference>
<dbReference type="InterPro" id="IPR042099">
    <property type="entry name" value="ANL_N_sf"/>
</dbReference>
<dbReference type="Gene3D" id="3.30.559.10">
    <property type="entry name" value="Chloramphenicol acetyltransferase-like domain"/>
    <property type="match status" value="1"/>
</dbReference>
<dbReference type="InterPro" id="IPR009081">
    <property type="entry name" value="PP-bd_ACP"/>
</dbReference>
<dbReference type="SUPFAM" id="SSF52777">
    <property type="entry name" value="CoA-dependent acyltransferases"/>
    <property type="match status" value="2"/>
</dbReference>
<evidence type="ECO:0000256" key="1">
    <source>
        <dbReference type="ARBA" id="ARBA00001957"/>
    </source>
</evidence>
<dbReference type="PROSITE" id="PS00455">
    <property type="entry name" value="AMP_BINDING"/>
    <property type="match status" value="1"/>
</dbReference>
<keyword evidence="2" id="KW-0596">Phosphopantetheine</keyword>
<proteinExistence type="predicted"/>
<dbReference type="InterPro" id="IPR010071">
    <property type="entry name" value="AA_adenyl_dom"/>
</dbReference>
<sequence length="1040" mass="117240">MAFQEALLKSLTSNGNRIAMEEGDRKLTFRDVLSRSNRITHFLRHAKATPGTLVGILLNDRVNLICSMIGVMNAGCVAVPLNPELPAKRMMHMINDLDLRCMILSSETANVCGEGEGMSRYRIEDIVAETDNVPLLSTGYPEFSEEDAIYIYFTSGSTGRPKGIVGKNGSLLQYLRWEIDEFNLDHNCRVSQFISPYFDAFLRDVFVPLLAGGTICLPPRDADFFTPSKVVSWIDRAQITLIHCVPSVFNVICSGDLSPDHFKTLRHVLLSGERIVPSQLERWYKVYGGRIGLVNLYGATETTMIRSCYRIRPEDADKTSIPVGPPIRDTRLLIAGKDLQPCKMYVPGDLYIISRYVSHGYLNSPELTHEKFFTIDQGTSSESIAFRTGDKARMIEAGNIDLIGREDRQVKIRGIRIELEEIERVLLQSRLVNNAIVMKCGDGQESLAAFVIGTTVGNADLENKLLVYLKGYLPEYMLPSNIIVMTAFPLLSNGKIDQRGLLSTLTRRQVTAPENETEKALLAVWKEILGDKEISTTDNFHQIGGNSLSIMRLIAKIYKVYNVRVALSELFNNLTIRKQAELIRRSSHDHSLAIVKAPEKPAYRLSSSQERIYFNALMDPASTAFNLPMVWEIKGEVSANHIGETFRALIQRHESLRTQFVFSNDQVHQVVSANVDLKIREITTTEESIDTTIAGLVKPFDLERAPLLRAAILSAGSRKFLFTDIHHIVCDGLSQMILFTDFLRLFQGEVLKPLALQYKDYAEWEHAHLKTNHEYITGREFWLKAFDGALPKLTLPVAVADEGEDADNGAMASFVIHEATLKRLAETLKARGITPFSGLFAIYLIYLYQLTGQEDLVIGINTAGRLQDELEGVVGMFAKTLPIRYRVNAGLRFTTFAEGVHQYLVEANSKQFYDLTDIVSELNKNRPVPVKDLFETMFSFQDHGYVQRQTSSEHFSSYALERIAAKYPLHLFATEVDGAFHFRIEYMTSYFTKADMELLIAQFQSLVKDIAEKPDDRIMDYVDHGVEAQPQVSKDIAFNF</sequence>
<comment type="cofactor">
    <cofactor evidence="1">
        <name>pantetheine 4'-phosphate</name>
        <dbReference type="ChEBI" id="CHEBI:47942"/>
    </cofactor>
</comment>
<dbReference type="EMBL" id="JAHESF010000001">
    <property type="protein sequence ID" value="MBT1695436.1"/>
    <property type="molecule type" value="Genomic_DNA"/>
</dbReference>
<dbReference type="Gene3D" id="3.30.559.30">
    <property type="entry name" value="Nonribosomal peptide synthetase, condensation domain"/>
    <property type="match status" value="1"/>
</dbReference>
<protein>
    <submittedName>
        <fullName evidence="5">Amino acid adenylation domain-containing protein</fullName>
    </submittedName>
</protein>
<feature type="domain" description="Carrier" evidence="4">
    <location>
        <begin position="512"/>
        <end position="587"/>
    </location>
</feature>
<dbReference type="GO" id="GO:0043041">
    <property type="term" value="P:amino acid activation for nonribosomal peptide biosynthetic process"/>
    <property type="evidence" value="ECO:0007669"/>
    <property type="project" value="TreeGrafter"/>
</dbReference>
<evidence type="ECO:0000256" key="2">
    <source>
        <dbReference type="ARBA" id="ARBA00022450"/>
    </source>
</evidence>
<dbReference type="PANTHER" id="PTHR45527">
    <property type="entry name" value="NONRIBOSOMAL PEPTIDE SYNTHETASE"/>
    <property type="match status" value="1"/>
</dbReference>
<comment type="caution">
    <text evidence="5">The sequence shown here is derived from an EMBL/GenBank/DDBJ whole genome shotgun (WGS) entry which is preliminary data.</text>
</comment>
<dbReference type="Gene3D" id="3.40.50.12780">
    <property type="entry name" value="N-terminal domain of ligase-like"/>
    <property type="match status" value="1"/>
</dbReference>
<dbReference type="RefSeq" id="WP_254159324.1">
    <property type="nucleotide sequence ID" value="NZ_JAHESF010000001.1"/>
</dbReference>
<dbReference type="PROSITE" id="PS50075">
    <property type="entry name" value="CARRIER"/>
    <property type="match status" value="1"/>
</dbReference>
<dbReference type="AlphaFoldDB" id="A0AAP2GGY6"/>
<dbReference type="CDD" id="cd05930">
    <property type="entry name" value="A_NRPS"/>
    <property type="match status" value="1"/>
</dbReference>
<dbReference type="InterPro" id="IPR036736">
    <property type="entry name" value="ACP-like_sf"/>
</dbReference>
<dbReference type="SUPFAM" id="SSF56801">
    <property type="entry name" value="Acetyl-CoA synthetase-like"/>
    <property type="match status" value="1"/>
</dbReference>
<keyword evidence="3" id="KW-0597">Phosphoprotein</keyword>
<dbReference type="Gene3D" id="3.30.300.30">
    <property type="match status" value="1"/>
</dbReference>
<dbReference type="NCBIfam" id="TIGR01733">
    <property type="entry name" value="AA-adenyl-dom"/>
    <property type="match status" value="1"/>
</dbReference>
<dbReference type="InterPro" id="IPR023213">
    <property type="entry name" value="CAT-like_dom_sf"/>
</dbReference>
<dbReference type="InterPro" id="IPR020845">
    <property type="entry name" value="AMP-binding_CS"/>
</dbReference>
<accession>A0AAP2GGY6</accession>
<dbReference type="GO" id="GO:0044550">
    <property type="term" value="P:secondary metabolite biosynthetic process"/>
    <property type="evidence" value="ECO:0007669"/>
    <property type="project" value="TreeGrafter"/>
</dbReference>
<dbReference type="Gene3D" id="1.10.1200.10">
    <property type="entry name" value="ACP-like"/>
    <property type="match status" value="1"/>
</dbReference>
<evidence type="ECO:0000259" key="4">
    <source>
        <dbReference type="PROSITE" id="PS50075"/>
    </source>
</evidence>
<keyword evidence="6" id="KW-1185">Reference proteome</keyword>
<dbReference type="InterPro" id="IPR001242">
    <property type="entry name" value="Condensation_dom"/>
</dbReference>
<dbReference type="GO" id="GO:0003824">
    <property type="term" value="F:catalytic activity"/>
    <property type="evidence" value="ECO:0007669"/>
    <property type="project" value="InterPro"/>
</dbReference>
<organism evidence="5 6">
    <name type="scientific">Chryseosolibacter histidini</name>
    <dbReference type="NCBI Taxonomy" id="2782349"/>
    <lineage>
        <taxon>Bacteria</taxon>
        <taxon>Pseudomonadati</taxon>
        <taxon>Bacteroidota</taxon>
        <taxon>Cytophagia</taxon>
        <taxon>Cytophagales</taxon>
        <taxon>Chryseotaleaceae</taxon>
        <taxon>Chryseosolibacter</taxon>
    </lineage>
</organism>
<dbReference type="Pfam" id="PF00668">
    <property type="entry name" value="Condensation"/>
    <property type="match status" value="1"/>
</dbReference>
<dbReference type="GO" id="GO:0005737">
    <property type="term" value="C:cytoplasm"/>
    <property type="evidence" value="ECO:0007669"/>
    <property type="project" value="TreeGrafter"/>
</dbReference>
<dbReference type="InterPro" id="IPR045851">
    <property type="entry name" value="AMP-bd_C_sf"/>
</dbReference>
<dbReference type="Proteomes" id="UP001319200">
    <property type="component" value="Unassembled WGS sequence"/>
</dbReference>
<dbReference type="Pfam" id="PF00501">
    <property type="entry name" value="AMP-binding"/>
    <property type="match status" value="1"/>
</dbReference>
<dbReference type="Pfam" id="PF00550">
    <property type="entry name" value="PP-binding"/>
    <property type="match status" value="1"/>
</dbReference>
<dbReference type="InterPro" id="IPR000873">
    <property type="entry name" value="AMP-dep_synth/lig_dom"/>
</dbReference>
<evidence type="ECO:0000313" key="6">
    <source>
        <dbReference type="Proteomes" id="UP001319200"/>
    </source>
</evidence>
<evidence type="ECO:0000256" key="3">
    <source>
        <dbReference type="ARBA" id="ARBA00022553"/>
    </source>
</evidence>
<gene>
    <name evidence="5" type="ORF">KK083_01020</name>
</gene>
<reference evidence="5 6" key="1">
    <citation type="submission" date="2021-05" db="EMBL/GenBank/DDBJ databases">
        <title>A Polyphasic approach of four new species of the genus Ohtaekwangia: Ohtaekwangia histidinii sp. nov., Ohtaekwangia cretensis sp. nov., Ohtaekwangia indiensis sp. nov., Ohtaekwangia reichenbachii sp. nov. from diverse environment.</title>
        <authorList>
            <person name="Octaviana S."/>
        </authorList>
    </citation>
    <scope>NUCLEOTIDE SEQUENCE [LARGE SCALE GENOMIC DNA]</scope>
    <source>
        <strain evidence="5 6">PWU4</strain>
    </source>
</reference>
<evidence type="ECO:0000313" key="5">
    <source>
        <dbReference type="EMBL" id="MBT1695436.1"/>
    </source>
</evidence>